<dbReference type="InterPro" id="IPR024491">
    <property type="entry name" value="Se_SelK/SelG"/>
</dbReference>
<evidence type="ECO:0000256" key="2">
    <source>
        <dbReference type="ARBA" id="ARBA00022692"/>
    </source>
</evidence>
<sequence>MVYITNDGQVLDSRPWSLASIKDSFWGLVQFVILFFSTLFQPDYASKNGSAS</sequence>
<evidence type="ECO:0000313" key="8">
    <source>
        <dbReference type="Proteomes" id="UP000595437"/>
    </source>
</evidence>
<evidence type="ECO:0000256" key="5">
    <source>
        <dbReference type="ARBA" id="ARBA00023136"/>
    </source>
</evidence>
<proteinExistence type="predicted"/>
<comment type="subcellular location">
    <subcellularLocation>
        <location evidence="1">Membrane</location>
        <topology evidence="1">Single-pass membrane protein</topology>
    </subcellularLocation>
</comment>
<keyword evidence="4 6" id="KW-1133">Transmembrane helix</keyword>
<dbReference type="PANTHER" id="PTHR16875:SF0">
    <property type="entry name" value="SELENOPROTEIN K"/>
    <property type="match status" value="1"/>
</dbReference>
<evidence type="ECO:0000256" key="4">
    <source>
        <dbReference type="ARBA" id="ARBA00022989"/>
    </source>
</evidence>
<dbReference type="GO" id="GO:0032469">
    <property type="term" value="P:endoplasmic reticulum calcium ion homeostasis"/>
    <property type="evidence" value="ECO:0007669"/>
    <property type="project" value="TreeGrafter"/>
</dbReference>
<feature type="non-terminal residue" evidence="7">
    <location>
        <position position="52"/>
    </location>
</feature>
<keyword evidence="3" id="KW-0712">Selenocysteine</keyword>
<evidence type="ECO:0000256" key="6">
    <source>
        <dbReference type="SAM" id="Phobius"/>
    </source>
</evidence>
<organism evidence="7 8">
    <name type="scientific">Caligus rogercresseyi</name>
    <name type="common">Sea louse</name>
    <dbReference type="NCBI Taxonomy" id="217165"/>
    <lineage>
        <taxon>Eukaryota</taxon>
        <taxon>Metazoa</taxon>
        <taxon>Ecdysozoa</taxon>
        <taxon>Arthropoda</taxon>
        <taxon>Crustacea</taxon>
        <taxon>Multicrustacea</taxon>
        <taxon>Hexanauplia</taxon>
        <taxon>Copepoda</taxon>
        <taxon>Siphonostomatoida</taxon>
        <taxon>Caligidae</taxon>
        <taxon>Caligus</taxon>
    </lineage>
</organism>
<protein>
    <submittedName>
        <fullName evidence="7">Selenoprotein Klike</fullName>
    </submittedName>
</protein>
<gene>
    <name evidence="7" type="ORF">FKW44_023259</name>
</gene>
<evidence type="ECO:0000313" key="7">
    <source>
        <dbReference type="EMBL" id="QQP35122.1"/>
    </source>
</evidence>
<name>A0A7T8GP24_CALRO</name>
<dbReference type="AlphaFoldDB" id="A0A7T8GP24"/>
<dbReference type="EMBL" id="CP045907">
    <property type="protein sequence ID" value="QQP35122.1"/>
    <property type="molecule type" value="Genomic_DNA"/>
</dbReference>
<reference evidence="8" key="1">
    <citation type="submission" date="2021-01" db="EMBL/GenBank/DDBJ databases">
        <title>Caligus Genome Assembly.</title>
        <authorList>
            <person name="Gallardo-Escarate C."/>
        </authorList>
    </citation>
    <scope>NUCLEOTIDE SEQUENCE [LARGE SCALE GENOMIC DNA]</scope>
</reference>
<keyword evidence="2 6" id="KW-0812">Transmembrane</keyword>
<accession>A0A7T8GP24</accession>
<evidence type="ECO:0000256" key="3">
    <source>
        <dbReference type="ARBA" id="ARBA00022933"/>
    </source>
</evidence>
<dbReference type="GO" id="GO:0005789">
    <property type="term" value="C:endoplasmic reticulum membrane"/>
    <property type="evidence" value="ECO:0007669"/>
    <property type="project" value="TreeGrafter"/>
</dbReference>
<keyword evidence="8" id="KW-1185">Reference proteome</keyword>
<feature type="transmembrane region" description="Helical" evidence="6">
    <location>
        <begin position="24"/>
        <end position="40"/>
    </location>
</feature>
<dbReference type="Pfam" id="PF10961">
    <property type="entry name" value="SelK_SelG"/>
    <property type="match status" value="1"/>
</dbReference>
<dbReference type="GO" id="GO:0005794">
    <property type="term" value="C:Golgi apparatus"/>
    <property type="evidence" value="ECO:0007669"/>
    <property type="project" value="TreeGrafter"/>
</dbReference>
<dbReference type="GO" id="GO:0006816">
    <property type="term" value="P:calcium ion transport"/>
    <property type="evidence" value="ECO:0007669"/>
    <property type="project" value="TreeGrafter"/>
</dbReference>
<keyword evidence="5 6" id="KW-0472">Membrane</keyword>
<dbReference type="PANTHER" id="PTHR16875">
    <property type="entry name" value="SELENOPROTEIN K"/>
    <property type="match status" value="1"/>
</dbReference>
<dbReference type="Proteomes" id="UP000595437">
    <property type="component" value="Chromosome 18"/>
</dbReference>
<evidence type="ECO:0000256" key="1">
    <source>
        <dbReference type="ARBA" id="ARBA00004167"/>
    </source>
</evidence>
<dbReference type="OrthoDB" id="167295at2759"/>